<dbReference type="AlphaFoldDB" id="A0A0H2QYK5"/>
<evidence type="ECO:0000313" key="2">
    <source>
        <dbReference type="Proteomes" id="UP000053477"/>
    </source>
</evidence>
<dbReference type="InParanoid" id="A0A0H2QYK5"/>
<name>A0A0H2QYK5_9AGAM</name>
<sequence>DLLSKIPSNVTEEHLILTLQEYVHREARYFGALTEMQASLVLQNIYCERLRAQLFAKEKKDNTPKATGKLDVDGLPRCLTADEFV</sequence>
<feature type="non-terminal residue" evidence="1">
    <location>
        <position position="85"/>
    </location>
</feature>
<dbReference type="EMBL" id="KQ086542">
    <property type="protein sequence ID" value="KLO04439.1"/>
    <property type="molecule type" value="Genomic_DNA"/>
</dbReference>
<keyword evidence="2" id="KW-1185">Reference proteome</keyword>
<gene>
    <name evidence="1" type="ORF">SCHPADRAFT_803985</name>
</gene>
<feature type="non-terminal residue" evidence="1">
    <location>
        <position position="1"/>
    </location>
</feature>
<organism evidence="1 2">
    <name type="scientific">Schizopora paradoxa</name>
    <dbReference type="NCBI Taxonomy" id="27342"/>
    <lineage>
        <taxon>Eukaryota</taxon>
        <taxon>Fungi</taxon>
        <taxon>Dikarya</taxon>
        <taxon>Basidiomycota</taxon>
        <taxon>Agaricomycotina</taxon>
        <taxon>Agaricomycetes</taxon>
        <taxon>Hymenochaetales</taxon>
        <taxon>Schizoporaceae</taxon>
        <taxon>Schizopora</taxon>
    </lineage>
</organism>
<dbReference type="OrthoDB" id="3269232at2759"/>
<protein>
    <submittedName>
        <fullName evidence="1">Uncharacterized protein</fullName>
    </submittedName>
</protein>
<reference evidence="1 2" key="1">
    <citation type="submission" date="2015-04" db="EMBL/GenBank/DDBJ databases">
        <title>Complete genome sequence of Schizopora paradoxa KUC8140, a cosmopolitan wood degrader in East Asia.</title>
        <authorList>
            <consortium name="DOE Joint Genome Institute"/>
            <person name="Min B."/>
            <person name="Park H."/>
            <person name="Jang Y."/>
            <person name="Kim J.-J."/>
            <person name="Kim K.H."/>
            <person name="Pangilinan J."/>
            <person name="Lipzen A."/>
            <person name="Riley R."/>
            <person name="Grigoriev I.V."/>
            <person name="Spatafora J.W."/>
            <person name="Choi I.-G."/>
        </authorList>
    </citation>
    <scope>NUCLEOTIDE SEQUENCE [LARGE SCALE GENOMIC DNA]</scope>
    <source>
        <strain evidence="1 2">KUC8140</strain>
    </source>
</reference>
<accession>A0A0H2QYK5</accession>
<proteinExistence type="predicted"/>
<evidence type="ECO:0000313" key="1">
    <source>
        <dbReference type="EMBL" id="KLO04439.1"/>
    </source>
</evidence>
<dbReference type="Proteomes" id="UP000053477">
    <property type="component" value="Unassembled WGS sequence"/>
</dbReference>